<dbReference type="AlphaFoldDB" id="A0A4D7CVB8"/>
<dbReference type="KEGG" id="vao:FA707_09465"/>
<dbReference type="CDD" id="cd07762">
    <property type="entry name" value="CYTH-like_Pase_1"/>
    <property type="match status" value="1"/>
</dbReference>
<dbReference type="RefSeq" id="WP_136953964.1">
    <property type="nucleotide sequence ID" value="NZ_CP039712.1"/>
</dbReference>
<dbReference type="SUPFAM" id="SSF55154">
    <property type="entry name" value="CYTH-like phosphatases"/>
    <property type="match status" value="1"/>
</dbReference>
<evidence type="ECO:0000313" key="2">
    <source>
        <dbReference type="Proteomes" id="UP000298615"/>
    </source>
</evidence>
<dbReference type="InterPro" id="IPR033469">
    <property type="entry name" value="CYTH-like_dom_sf"/>
</dbReference>
<dbReference type="PIRSF" id="PIRSF012526">
    <property type="entry name" value="CYTH_UCP012526"/>
    <property type="match status" value="1"/>
</dbReference>
<dbReference type="Proteomes" id="UP000298615">
    <property type="component" value="Chromosome"/>
</dbReference>
<dbReference type="OrthoDB" id="384378at2"/>
<dbReference type="Gene3D" id="2.40.320.10">
    <property type="entry name" value="Hypothetical Protein Pfu-838710-001"/>
    <property type="match status" value="1"/>
</dbReference>
<proteinExistence type="predicted"/>
<organism evidence="1 2">
    <name type="scientific">Vagococcus zengguangii</name>
    <dbReference type="NCBI Taxonomy" id="2571750"/>
    <lineage>
        <taxon>Bacteria</taxon>
        <taxon>Bacillati</taxon>
        <taxon>Bacillota</taxon>
        <taxon>Bacilli</taxon>
        <taxon>Lactobacillales</taxon>
        <taxon>Enterococcaceae</taxon>
        <taxon>Vagococcus</taxon>
    </lineage>
</organism>
<reference evidence="1 2" key="1">
    <citation type="submission" date="2019-04" db="EMBL/GenBank/DDBJ databases">
        <title>Vagococcus sp. nov., isolated from faeces of yaks (Bos grunniens).</title>
        <authorList>
            <person name="Ge Y."/>
        </authorList>
    </citation>
    <scope>NUCLEOTIDE SEQUENCE [LARGE SCALE GENOMIC DNA]</scope>
    <source>
        <strain evidence="1 2">MN-17</strain>
    </source>
</reference>
<keyword evidence="2" id="KW-1185">Reference proteome</keyword>
<dbReference type="PROSITE" id="PS51707">
    <property type="entry name" value="CYTH"/>
    <property type="match status" value="1"/>
</dbReference>
<name>A0A4D7CVB8_9ENTE</name>
<sequence>MPEQIEIEFKNLLSENEYHELFNAFKMEEIAPIVQENIYLDTPDFQLKKHHAALRVRVKANNNGEITLKTPLPQGLLETNIPLTPSEVISFMETHVLPIKDELETKLTALDISQPDVHVFASLKTKRLEKKLSSDILLVLDESWYHGQHDYELEVEASSYDSGKQFFESLLQNHHIQTRPTPNKIQRAMNAT</sequence>
<dbReference type="InterPro" id="IPR023577">
    <property type="entry name" value="CYTH_domain"/>
</dbReference>
<dbReference type="SMART" id="SM01118">
    <property type="entry name" value="CYTH"/>
    <property type="match status" value="1"/>
</dbReference>
<evidence type="ECO:0000313" key="1">
    <source>
        <dbReference type="EMBL" id="QCI87142.1"/>
    </source>
</evidence>
<accession>A0A4D7CVB8</accession>
<gene>
    <name evidence="1" type="ORF">FA707_09465</name>
</gene>
<dbReference type="InterPro" id="IPR009195">
    <property type="entry name" value="Uncharacterised_YjbK"/>
</dbReference>
<dbReference type="Pfam" id="PF01928">
    <property type="entry name" value="CYTH"/>
    <property type="match status" value="1"/>
</dbReference>
<protein>
    <submittedName>
        <fullName evidence="1">CYTH domain-containing protein</fullName>
    </submittedName>
</protein>
<dbReference type="EMBL" id="CP039712">
    <property type="protein sequence ID" value="QCI87142.1"/>
    <property type="molecule type" value="Genomic_DNA"/>
</dbReference>